<evidence type="ECO:0000313" key="5">
    <source>
        <dbReference type="EMBL" id="RSU14387.1"/>
    </source>
</evidence>
<dbReference type="InterPro" id="IPR028978">
    <property type="entry name" value="Chorismate_lyase_/UTRA_dom_sf"/>
</dbReference>
<dbReference type="PANTHER" id="PTHR44846:SF17">
    <property type="entry name" value="GNTR-FAMILY TRANSCRIPTIONAL REGULATOR"/>
    <property type="match status" value="1"/>
</dbReference>
<keyword evidence="1" id="KW-0805">Transcription regulation</keyword>
<dbReference type="RefSeq" id="WP_126807397.1">
    <property type="nucleotide sequence ID" value="NZ_NGKA01000003.1"/>
</dbReference>
<dbReference type="Proteomes" id="UP000287605">
    <property type="component" value="Unassembled WGS sequence"/>
</dbReference>
<dbReference type="GO" id="GO:0003700">
    <property type="term" value="F:DNA-binding transcription factor activity"/>
    <property type="evidence" value="ECO:0007669"/>
    <property type="project" value="InterPro"/>
</dbReference>
<dbReference type="Pfam" id="PF00392">
    <property type="entry name" value="GntR"/>
    <property type="match status" value="1"/>
</dbReference>
<name>A0A430B223_9ENTE</name>
<dbReference type="GO" id="GO:0003677">
    <property type="term" value="F:DNA binding"/>
    <property type="evidence" value="ECO:0007669"/>
    <property type="project" value="UniProtKB-KW"/>
</dbReference>
<dbReference type="InterPro" id="IPR036390">
    <property type="entry name" value="WH_DNA-bd_sf"/>
</dbReference>
<dbReference type="Gene3D" id="1.10.10.10">
    <property type="entry name" value="Winged helix-like DNA-binding domain superfamily/Winged helix DNA-binding domain"/>
    <property type="match status" value="1"/>
</dbReference>
<dbReference type="PANTHER" id="PTHR44846">
    <property type="entry name" value="MANNOSYL-D-GLYCERATE TRANSPORT/METABOLISM SYSTEM REPRESSOR MNGR-RELATED"/>
    <property type="match status" value="1"/>
</dbReference>
<evidence type="ECO:0000313" key="6">
    <source>
        <dbReference type="Proteomes" id="UP000287605"/>
    </source>
</evidence>
<dbReference type="Gene3D" id="3.40.1410.10">
    <property type="entry name" value="Chorismate lyase-like"/>
    <property type="match status" value="1"/>
</dbReference>
<reference evidence="5 6" key="1">
    <citation type="submission" date="2017-05" db="EMBL/GenBank/DDBJ databases">
        <title>Vagococcus spp. assemblies.</title>
        <authorList>
            <person name="Gulvik C.A."/>
        </authorList>
    </citation>
    <scope>NUCLEOTIDE SEQUENCE [LARGE SCALE GENOMIC DNA]</scope>
    <source>
        <strain evidence="5 6">CCUG 51432</strain>
    </source>
</reference>
<dbReference type="SMART" id="SM00345">
    <property type="entry name" value="HTH_GNTR"/>
    <property type="match status" value="1"/>
</dbReference>
<dbReference type="FunFam" id="1.10.10.10:FF:000079">
    <property type="entry name" value="GntR family transcriptional regulator"/>
    <property type="match status" value="1"/>
</dbReference>
<dbReference type="SMART" id="SM00866">
    <property type="entry name" value="UTRA"/>
    <property type="match status" value="1"/>
</dbReference>
<dbReference type="EMBL" id="NGKA01000003">
    <property type="protein sequence ID" value="RSU14387.1"/>
    <property type="molecule type" value="Genomic_DNA"/>
</dbReference>
<dbReference type="GO" id="GO:0045892">
    <property type="term" value="P:negative regulation of DNA-templated transcription"/>
    <property type="evidence" value="ECO:0007669"/>
    <property type="project" value="TreeGrafter"/>
</dbReference>
<protein>
    <submittedName>
        <fullName evidence="5">GntR family transcriptional regulator</fullName>
    </submittedName>
</protein>
<dbReference type="InterPro" id="IPR011663">
    <property type="entry name" value="UTRA"/>
</dbReference>
<proteinExistence type="predicted"/>
<dbReference type="Pfam" id="PF07702">
    <property type="entry name" value="UTRA"/>
    <property type="match status" value="1"/>
</dbReference>
<feature type="domain" description="HTH gntR-type" evidence="4">
    <location>
        <begin position="6"/>
        <end position="74"/>
    </location>
</feature>
<comment type="caution">
    <text evidence="5">The sequence shown here is derived from an EMBL/GenBank/DDBJ whole genome shotgun (WGS) entry which is preliminary data.</text>
</comment>
<dbReference type="InterPro" id="IPR036388">
    <property type="entry name" value="WH-like_DNA-bd_sf"/>
</dbReference>
<dbReference type="InterPro" id="IPR000524">
    <property type="entry name" value="Tscrpt_reg_HTH_GntR"/>
</dbReference>
<dbReference type="InterPro" id="IPR050679">
    <property type="entry name" value="Bact_HTH_transcr_reg"/>
</dbReference>
<accession>A0A430B223</accession>
<dbReference type="PRINTS" id="PR00035">
    <property type="entry name" value="HTHGNTR"/>
</dbReference>
<organism evidence="5 6">
    <name type="scientific">Vagococcus elongatus</name>
    <dbReference type="NCBI Taxonomy" id="180344"/>
    <lineage>
        <taxon>Bacteria</taxon>
        <taxon>Bacillati</taxon>
        <taxon>Bacillota</taxon>
        <taxon>Bacilli</taxon>
        <taxon>Lactobacillales</taxon>
        <taxon>Enterococcaceae</taxon>
        <taxon>Vagococcus</taxon>
    </lineage>
</organism>
<dbReference type="PROSITE" id="PS50949">
    <property type="entry name" value="HTH_GNTR"/>
    <property type="match status" value="1"/>
</dbReference>
<dbReference type="AlphaFoldDB" id="A0A430B223"/>
<dbReference type="OrthoDB" id="457376at2"/>
<keyword evidence="6" id="KW-1185">Reference proteome</keyword>
<sequence length="239" mass="28418">MNDKNQPLYLQVAENMRDNIRTEKWREGEKIPTEFDLCDIYHVSRITIRKAIEELVRDNLLEKKKPKGTFVKSPTLDKSNTYTLIKSFTMEMKEFGLDAKTLRVNVIISHADQQIAKYLNIHPGEKIIILKRLRGVDKNGFAFFKTFFKYEEFFSLNSKSYLGSFYQYLRNLNLFVKDDKEIVEAVLPNNEVCTWLKISSSSPVLKRKRFTSDRKNNFYEYTECYYIGSEYQYYIDFSK</sequence>
<dbReference type="SUPFAM" id="SSF46785">
    <property type="entry name" value="Winged helix' DNA-binding domain"/>
    <property type="match status" value="1"/>
</dbReference>
<dbReference type="CDD" id="cd07377">
    <property type="entry name" value="WHTH_GntR"/>
    <property type="match status" value="1"/>
</dbReference>
<dbReference type="SUPFAM" id="SSF64288">
    <property type="entry name" value="Chorismate lyase-like"/>
    <property type="match status" value="1"/>
</dbReference>
<keyword evidence="3" id="KW-0804">Transcription</keyword>
<gene>
    <name evidence="5" type="ORF">CBF29_03565</name>
</gene>
<keyword evidence="2" id="KW-0238">DNA-binding</keyword>
<evidence type="ECO:0000256" key="2">
    <source>
        <dbReference type="ARBA" id="ARBA00023125"/>
    </source>
</evidence>
<evidence type="ECO:0000259" key="4">
    <source>
        <dbReference type="PROSITE" id="PS50949"/>
    </source>
</evidence>
<evidence type="ECO:0000256" key="1">
    <source>
        <dbReference type="ARBA" id="ARBA00023015"/>
    </source>
</evidence>
<evidence type="ECO:0000256" key="3">
    <source>
        <dbReference type="ARBA" id="ARBA00023163"/>
    </source>
</evidence>